<comment type="caution">
    <text evidence="10">The sequence shown here is derived from an EMBL/GenBank/DDBJ whole genome shotgun (WGS) entry which is preliminary data.</text>
</comment>
<dbReference type="GO" id="GO:0046964">
    <property type="term" value="F:3'-phosphoadenosine 5'-phosphosulfate transmembrane transporter activity"/>
    <property type="evidence" value="ECO:0007669"/>
    <property type="project" value="TreeGrafter"/>
</dbReference>
<keyword evidence="5 8" id="KW-1133">Transmembrane helix</keyword>
<keyword evidence="3" id="KW-0813">Transport</keyword>
<proteinExistence type="inferred from homology"/>
<keyword evidence="6 8" id="KW-0472">Membrane</keyword>
<evidence type="ECO:0000256" key="6">
    <source>
        <dbReference type="ARBA" id="ARBA00023136"/>
    </source>
</evidence>
<gene>
    <name evidence="10" type="ORF">CDAUBV1_LOCUS3178</name>
</gene>
<dbReference type="Pfam" id="PF08449">
    <property type="entry name" value="UAA"/>
    <property type="match status" value="1"/>
</dbReference>
<feature type="transmembrane region" description="Helical" evidence="8">
    <location>
        <begin position="307"/>
        <end position="325"/>
    </location>
</feature>
<keyword evidence="9" id="KW-0732">Signal</keyword>
<dbReference type="Proteomes" id="UP001497525">
    <property type="component" value="Unassembled WGS sequence"/>
</dbReference>
<feature type="chain" id="PRO_5043539522" description="Adenosine 3'-phospho 5'-phosphosulfate transporter 1" evidence="9">
    <location>
        <begin position="23"/>
        <end position="470"/>
    </location>
</feature>
<evidence type="ECO:0000256" key="4">
    <source>
        <dbReference type="ARBA" id="ARBA00022692"/>
    </source>
</evidence>
<dbReference type="GO" id="GO:0000139">
    <property type="term" value="C:Golgi membrane"/>
    <property type="evidence" value="ECO:0007669"/>
    <property type="project" value="TreeGrafter"/>
</dbReference>
<dbReference type="GO" id="GO:0005789">
    <property type="term" value="C:endoplasmic reticulum membrane"/>
    <property type="evidence" value="ECO:0007669"/>
    <property type="project" value="TreeGrafter"/>
</dbReference>
<feature type="transmembrane region" description="Helical" evidence="8">
    <location>
        <begin position="271"/>
        <end position="292"/>
    </location>
</feature>
<name>A0AAV2T3H6_CALDB</name>
<feature type="transmembrane region" description="Helical" evidence="8">
    <location>
        <begin position="337"/>
        <end position="359"/>
    </location>
</feature>
<evidence type="ECO:0000313" key="10">
    <source>
        <dbReference type="EMBL" id="CAL5130980.1"/>
    </source>
</evidence>
<reference evidence="10" key="1">
    <citation type="submission" date="2024-06" db="EMBL/GenBank/DDBJ databases">
        <authorList>
            <person name="Liu X."/>
            <person name="Lenzi L."/>
            <person name="Haldenby T S."/>
            <person name="Uol C."/>
        </authorList>
    </citation>
    <scope>NUCLEOTIDE SEQUENCE</scope>
</reference>
<evidence type="ECO:0000256" key="9">
    <source>
        <dbReference type="SAM" id="SignalP"/>
    </source>
</evidence>
<protein>
    <recommendedName>
        <fullName evidence="7">Adenosine 3'-phospho 5'-phosphosulfate transporter 1</fullName>
    </recommendedName>
</protein>
<sequence>MMTTALKLSAALVFILLPGTELTEIMDVEPDLQTNEQSRWMLKLTSNIAGYLVIIIPLLLARFCFKRYGKISPFTRSFPPLPLCLSICFEADINEDIAKPKPQALPLPISVTRSAKPGFKRCCLSVQSWFGLEKDVKQRTYRQNCALLALCILGLQLSYVMWGLMQERIMTRSYDGEMFKDSQFLVFCNRFMTILMVIPVHFLFPEVTVNPLKAGIRAPFFEFSFSSISNILSSWCQYEALKHITFPTQVLSKACKIIPVMIMGRFIQHRTYTAVDYLTSVLVSSGLSLFLLSDPTGQEKMSQERKIEAFSGTFLVICYLALDSLTSNLQDRMFKAYLLSPLQVMVGTNFWSVVLTLFPLLQQNGLFPSLRFAVDHTEFAMNVLISATCSAVGQLFIFLTIAHFGPAVFVLIMTLRMGLSILLSCVLFSHPISAAGIVGILIVFCALFVRVYWRSFSRTKNTTDGIQSNK</sequence>
<dbReference type="AlphaFoldDB" id="A0AAV2T3H6"/>
<evidence type="ECO:0000313" key="11">
    <source>
        <dbReference type="Proteomes" id="UP001497525"/>
    </source>
</evidence>
<evidence type="ECO:0000256" key="5">
    <source>
        <dbReference type="ARBA" id="ARBA00022989"/>
    </source>
</evidence>
<accession>A0AAV2T3H6</accession>
<feature type="transmembrane region" description="Helical" evidence="8">
    <location>
        <begin position="46"/>
        <end position="65"/>
    </location>
</feature>
<evidence type="ECO:0000256" key="3">
    <source>
        <dbReference type="ARBA" id="ARBA00022448"/>
    </source>
</evidence>
<feature type="transmembrane region" description="Helical" evidence="8">
    <location>
        <begin position="435"/>
        <end position="453"/>
    </location>
</feature>
<dbReference type="PANTHER" id="PTHR10778:SF13">
    <property type="entry name" value="ADENOSINE 3'-PHOSPHO 5'-PHOSPHOSULFATE TRANSPORTER 1"/>
    <property type="match status" value="1"/>
</dbReference>
<dbReference type="EMBL" id="CAXLJL010000079">
    <property type="protein sequence ID" value="CAL5130980.1"/>
    <property type="molecule type" value="Genomic_DNA"/>
</dbReference>
<feature type="transmembrane region" description="Helical" evidence="8">
    <location>
        <begin position="184"/>
        <end position="204"/>
    </location>
</feature>
<evidence type="ECO:0000256" key="8">
    <source>
        <dbReference type="SAM" id="Phobius"/>
    </source>
</evidence>
<feature type="signal peptide" evidence="9">
    <location>
        <begin position="1"/>
        <end position="22"/>
    </location>
</feature>
<dbReference type="PANTHER" id="PTHR10778">
    <property type="entry name" value="SOLUTE CARRIER FAMILY 35 MEMBER B"/>
    <property type="match status" value="1"/>
</dbReference>
<evidence type="ECO:0000256" key="2">
    <source>
        <dbReference type="ARBA" id="ARBA00010694"/>
    </source>
</evidence>
<comment type="subcellular location">
    <subcellularLocation>
        <location evidence="1">Membrane</location>
        <topology evidence="1">Multi-pass membrane protein</topology>
    </subcellularLocation>
</comment>
<feature type="transmembrane region" description="Helical" evidence="8">
    <location>
        <begin position="408"/>
        <end position="429"/>
    </location>
</feature>
<keyword evidence="4 8" id="KW-0812">Transmembrane</keyword>
<evidence type="ECO:0000256" key="1">
    <source>
        <dbReference type="ARBA" id="ARBA00004141"/>
    </source>
</evidence>
<dbReference type="InterPro" id="IPR013657">
    <property type="entry name" value="SCL35B1-4/HUT1"/>
</dbReference>
<comment type="similarity">
    <text evidence="2">Belongs to the nucleotide-sugar transporter family. SLC35B subfamily.</text>
</comment>
<feature type="transmembrane region" description="Helical" evidence="8">
    <location>
        <begin position="379"/>
        <end position="401"/>
    </location>
</feature>
<organism evidence="10 11">
    <name type="scientific">Calicophoron daubneyi</name>
    <name type="common">Rumen fluke</name>
    <name type="synonym">Paramphistomum daubneyi</name>
    <dbReference type="NCBI Taxonomy" id="300641"/>
    <lineage>
        <taxon>Eukaryota</taxon>
        <taxon>Metazoa</taxon>
        <taxon>Spiralia</taxon>
        <taxon>Lophotrochozoa</taxon>
        <taxon>Platyhelminthes</taxon>
        <taxon>Trematoda</taxon>
        <taxon>Digenea</taxon>
        <taxon>Plagiorchiida</taxon>
        <taxon>Pronocephalata</taxon>
        <taxon>Paramphistomoidea</taxon>
        <taxon>Paramphistomidae</taxon>
        <taxon>Calicophoron</taxon>
    </lineage>
</organism>
<evidence type="ECO:0000256" key="7">
    <source>
        <dbReference type="ARBA" id="ARBA00039668"/>
    </source>
</evidence>
<feature type="transmembrane region" description="Helical" evidence="8">
    <location>
        <begin position="145"/>
        <end position="164"/>
    </location>
</feature>